<dbReference type="Pfam" id="PF04062">
    <property type="entry name" value="P21-Arc"/>
    <property type="match status" value="1"/>
</dbReference>
<evidence type="ECO:0000256" key="3">
    <source>
        <dbReference type="ARBA" id="ARBA00022490"/>
    </source>
</evidence>
<keyword evidence="3 6" id="KW-0963">Cytoplasm</keyword>
<dbReference type="Gene3D" id="1.10.1760.10">
    <property type="entry name" value="Actin-related protein 2/3 complex subunit 3"/>
    <property type="match status" value="1"/>
</dbReference>
<accession>A0A9P8P3Y0</accession>
<keyword evidence="8" id="KW-1185">Reference proteome</keyword>
<dbReference type="GO" id="GO:0005885">
    <property type="term" value="C:Arp2/3 protein complex"/>
    <property type="evidence" value="ECO:0007669"/>
    <property type="project" value="UniProtKB-UniRule"/>
</dbReference>
<evidence type="ECO:0000256" key="6">
    <source>
        <dbReference type="PIRNR" id="PIRNR016315"/>
    </source>
</evidence>
<keyword evidence="5 6" id="KW-0206">Cytoskeleton</keyword>
<protein>
    <recommendedName>
        <fullName evidence="6">Actin-related protein 2/3 complex subunit 3</fullName>
    </recommendedName>
</protein>
<dbReference type="Proteomes" id="UP000788993">
    <property type="component" value="Unassembled WGS sequence"/>
</dbReference>
<dbReference type="PANTHER" id="PTHR12391">
    <property type="entry name" value="ARP2/3 COMPLEX 21 KD SUBUNIT"/>
    <property type="match status" value="1"/>
</dbReference>
<comment type="similarity">
    <text evidence="2 6">Belongs to the ARPC3 family.</text>
</comment>
<dbReference type="InterPro" id="IPR036753">
    <property type="entry name" value="ARPC3_sf"/>
</dbReference>
<dbReference type="AlphaFoldDB" id="A0A9P8P3Y0"/>
<dbReference type="InterPro" id="IPR007204">
    <property type="entry name" value="ARPC3"/>
</dbReference>
<reference evidence="7" key="1">
    <citation type="journal article" date="2021" name="Open Biol.">
        <title>Shared evolutionary footprints suggest mitochondrial oxidative damage underlies multiple complex I losses in fungi.</title>
        <authorList>
            <person name="Schikora-Tamarit M.A."/>
            <person name="Marcet-Houben M."/>
            <person name="Nosek J."/>
            <person name="Gabaldon T."/>
        </authorList>
    </citation>
    <scope>NUCLEOTIDE SEQUENCE</scope>
    <source>
        <strain evidence="7">NCAIM Y.01608</strain>
    </source>
</reference>
<evidence type="ECO:0000256" key="2">
    <source>
        <dbReference type="ARBA" id="ARBA00010856"/>
    </source>
</evidence>
<evidence type="ECO:0000256" key="1">
    <source>
        <dbReference type="ARBA" id="ARBA00004245"/>
    </source>
</evidence>
<gene>
    <name evidence="7" type="ORF">OGATHE_003399</name>
</gene>
<dbReference type="SUPFAM" id="SSF69060">
    <property type="entry name" value="Arp2/3 complex 21 kDa subunit ARPC3"/>
    <property type="match status" value="1"/>
</dbReference>
<dbReference type="GO" id="GO:0003779">
    <property type="term" value="F:actin binding"/>
    <property type="evidence" value="ECO:0007669"/>
    <property type="project" value="UniProtKB-KW"/>
</dbReference>
<keyword evidence="4 6" id="KW-0009">Actin-binding</keyword>
<dbReference type="OrthoDB" id="200404at2759"/>
<organism evidence="7 8">
    <name type="scientific">Ogataea polymorpha</name>
    <dbReference type="NCBI Taxonomy" id="460523"/>
    <lineage>
        <taxon>Eukaryota</taxon>
        <taxon>Fungi</taxon>
        <taxon>Dikarya</taxon>
        <taxon>Ascomycota</taxon>
        <taxon>Saccharomycotina</taxon>
        <taxon>Pichiomycetes</taxon>
        <taxon>Pichiales</taxon>
        <taxon>Pichiaceae</taxon>
        <taxon>Ogataea</taxon>
    </lineage>
</organism>
<dbReference type="GO" id="GO:0030833">
    <property type="term" value="P:regulation of actin filament polymerization"/>
    <property type="evidence" value="ECO:0007669"/>
    <property type="project" value="InterPro"/>
</dbReference>
<evidence type="ECO:0000313" key="7">
    <source>
        <dbReference type="EMBL" id="KAH3664584.1"/>
    </source>
</evidence>
<reference evidence="7" key="2">
    <citation type="submission" date="2021-01" db="EMBL/GenBank/DDBJ databases">
        <authorList>
            <person name="Schikora-Tamarit M.A."/>
        </authorList>
    </citation>
    <scope>NUCLEOTIDE SEQUENCE</scope>
    <source>
        <strain evidence="7">NCAIM Y.01608</strain>
    </source>
</reference>
<dbReference type="EMBL" id="JAEUBD010001178">
    <property type="protein sequence ID" value="KAH3664584.1"/>
    <property type="molecule type" value="Genomic_DNA"/>
</dbReference>
<dbReference type="PIRSF" id="PIRSF016315">
    <property type="entry name" value="ARP2/3_P21-Arc"/>
    <property type="match status" value="1"/>
</dbReference>
<name>A0A9P8P3Y0_9ASCO</name>
<sequence>MPVSTKKRPISNTQAYHSTFLADESQDTRLVGNFAVLPLRTKYKGPAFPASSDYDIIDEVLDLFRANSFFKNFEIKGPADRTLIYGILFVSQCLNALNASTSQNEAVRVLTNLALDNFSIPGEIGFPLNSLYQPPRDKNEALFLRQYLAQFRQELANRLIARIYQDSNLPSKYWLAFTRRKFMNKSL</sequence>
<proteinExistence type="inferred from homology"/>
<dbReference type="GO" id="GO:0034314">
    <property type="term" value="P:Arp2/3 complex-mediated actin nucleation"/>
    <property type="evidence" value="ECO:0007669"/>
    <property type="project" value="UniProtKB-UniRule"/>
</dbReference>
<comment type="subunit">
    <text evidence="6">Component of the Arp2/3 complex.</text>
</comment>
<comment type="function">
    <text evidence="6">Functions as component of the Arp2/3 complex which is involved in regulation of actin polymerization and together with an activating nucleation-promoting factor (NPF) mediates the formation of branched actin networks.</text>
</comment>
<evidence type="ECO:0000256" key="4">
    <source>
        <dbReference type="ARBA" id="ARBA00023203"/>
    </source>
</evidence>
<evidence type="ECO:0000256" key="5">
    <source>
        <dbReference type="ARBA" id="ARBA00023212"/>
    </source>
</evidence>
<comment type="caution">
    <text evidence="7">The sequence shown here is derived from an EMBL/GenBank/DDBJ whole genome shotgun (WGS) entry which is preliminary data.</text>
</comment>
<evidence type="ECO:0000313" key="8">
    <source>
        <dbReference type="Proteomes" id="UP000788993"/>
    </source>
</evidence>
<comment type="subcellular location">
    <subcellularLocation>
        <location evidence="1 6">Cytoplasm</location>
        <location evidence="1 6">Cytoskeleton</location>
    </subcellularLocation>
</comment>